<sequence>MGKFFLYLVALVASLIQIDLAYAELGFRSNSKVSPTISPSDVAISKPSTPENSSTLKNSINTSSKGVQLHFRDYPLGEILKNVHDETGIRFNITPKIEKTLVSLDIETRHWKDSVRKLIAGYSRVEVWTNKPKTSQIWLLESNPHN</sequence>
<feature type="compositionally biased region" description="Polar residues" evidence="1">
    <location>
        <begin position="46"/>
        <end position="59"/>
    </location>
</feature>
<dbReference type="AlphaFoldDB" id="A0A382DBY8"/>
<gene>
    <name evidence="2" type="ORF">METZ01_LOCUS188021</name>
</gene>
<protein>
    <submittedName>
        <fullName evidence="2">Uncharacterized protein</fullName>
    </submittedName>
</protein>
<dbReference type="EMBL" id="UINC01038319">
    <property type="protein sequence ID" value="SVB35167.1"/>
    <property type="molecule type" value="Genomic_DNA"/>
</dbReference>
<name>A0A382DBY8_9ZZZZ</name>
<reference evidence="2" key="1">
    <citation type="submission" date="2018-05" db="EMBL/GenBank/DDBJ databases">
        <authorList>
            <person name="Lanie J.A."/>
            <person name="Ng W.-L."/>
            <person name="Kazmierczak K.M."/>
            <person name="Andrzejewski T.M."/>
            <person name="Davidsen T.M."/>
            <person name="Wayne K.J."/>
            <person name="Tettelin H."/>
            <person name="Glass J.I."/>
            <person name="Rusch D."/>
            <person name="Podicherti R."/>
            <person name="Tsui H.-C.T."/>
            <person name="Winkler M.E."/>
        </authorList>
    </citation>
    <scope>NUCLEOTIDE SEQUENCE</scope>
</reference>
<accession>A0A382DBY8</accession>
<proteinExistence type="predicted"/>
<evidence type="ECO:0000313" key="2">
    <source>
        <dbReference type="EMBL" id="SVB35167.1"/>
    </source>
</evidence>
<evidence type="ECO:0000256" key="1">
    <source>
        <dbReference type="SAM" id="MobiDB-lite"/>
    </source>
</evidence>
<organism evidence="2">
    <name type="scientific">marine metagenome</name>
    <dbReference type="NCBI Taxonomy" id="408172"/>
    <lineage>
        <taxon>unclassified sequences</taxon>
        <taxon>metagenomes</taxon>
        <taxon>ecological metagenomes</taxon>
    </lineage>
</organism>
<feature type="region of interest" description="Disordered" evidence="1">
    <location>
        <begin position="32"/>
        <end position="59"/>
    </location>
</feature>